<name>A0AB73IPS2_9BURK</name>
<protein>
    <submittedName>
        <fullName evidence="1">Uncharacterized protein</fullName>
    </submittedName>
</protein>
<dbReference type="EMBL" id="JAURTK010000049">
    <property type="protein sequence ID" value="MDP9652008.1"/>
    <property type="molecule type" value="Genomic_DNA"/>
</dbReference>
<gene>
    <name evidence="1" type="ORF">J2793_007483</name>
</gene>
<organism evidence="1 2">
    <name type="scientific">Paraburkholderia caledonica</name>
    <dbReference type="NCBI Taxonomy" id="134536"/>
    <lineage>
        <taxon>Bacteria</taxon>
        <taxon>Pseudomonadati</taxon>
        <taxon>Pseudomonadota</taxon>
        <taxon>Betaproteobacteria</taxon>
        <taxon>Burkholderiales</taxon>
        <taxon>Burkholderiaceae</taxon>
        <taxon>Paraburkholderia</taxon>
    </lineage>
</organism>
<proteinExistence type="predicted"/>
<accession>A0AB73IPS2</accession>
<dbReference type="Proteomes" id="UP001229486">
    <property type="component" value="Unassembled WGS sequence"/>
</dbReference>
<comment type="caution">
    <text evidence="1">The sequence shown here is derived from an EMBL/GenBank/DDBJ whole genome shotgun (WGS) entry which is preliminary data.</text>
</comment>
<dbReference type="AlphaFoldDB" id="A0AB73IPS2"/>
<sequence>MHANNRVPYDALSQGASKDAGAAVAVAFAIFLGAGSAQSAPLEIKQNPDPLMPYTITAHFDGAPGPFDRAEASVSYRVDTPDAYR</sequence>
<evidence type="ECO:0000313" key="2">
    <source>
        <dbReference type="Proteomes" id="UP001229486"/>
    </source>
</evidence>
<evidence type="ECO:0000313" key="1">
    <source>
        <dbReference type="EMBL" id="MDP9652008.1"/>
    </source>
</evidence>
<reference evidence="1" key="1">
    <citation type="submission" date="2023-07" db="EMBL/GenBank/DDBJ databases">
        <title>Sorghum-associated microbial communities from plants grown in Nebraska, USA.</title>
        <authorList>
            <person name="Schachtman D."/>
        </authorList>
    </citation>
    <scope>NUCLEOTIDE SEQUENCE</scope>
    <source>
        <strain evidence="1">DS1061</strain>
    </source>
</reference>